<proteinExistence type="predicted"/>
<accession>A0A1F6Y4P9</accession>
<dbReference type="AlphaFoldDB" id="A0A1F6Y4P9"/>
<evidence type="ECO:0000256" key="1">
    <source>
        <dbReference type="SAM" id="MobiDB-lite"/>
    </source>
</evidence>
<sequence>MKYNKGFAPVFILVIVLGVLAVGGGAYFAGKSSTPTPQNTEDNNYQSPADQNSFVNTQTSPTTKAGDYSFQAVILDRPDRKWNDVFVEIYKNEKFVKSVQVGEEEVEASMFVLSPDKKNVAFKVSYAGGTCMYGDTPRAINLDTFSLIKFENNAKLSKNNSEGYPELIESIKWISDSEIEAVVGFGTKFNADGCGGTGTSTSYTFKFTK</sequence>
<keyword evidence="2" id="KW-0472">Membrane</keyword>
<dbReference type="EMBL" id="MFVL01000020">
    <property type="protein sequence ID" value="OGJ01348.1"/>
    <property type="molecule type" value="Genomic_DNA"/>
</dbReference>
<keyword evidence="2" id="KW-1133">Transmembrane helix</keyword>
<evidence type="ECO:0000313" key="4">
    <source>
        <dbReference type="Proteomes" id="UP000177693"/>
    </source>
</evidence>
<name>A0A1F6Y4P9_9BACT</name>
<feature type="transmembrane region" description="Helical" evidence="2">
    <location>
        <begin position="7"/>
        <end position="29"/>
    </location>
</feature>
<evidence type="ECO:0000313" key="3">
    <source>
        <dbReference type="EMBL" id="OGJ01348.1"/>
    </source>
</evidence>
<reference evidence="3 4" key="1">
    <citation type="journal article" date="2016" name="Nat. Commun.">
        <title>Thousands of microbial genomes shed light on interconnected biogeochemical processes in an aquifer system.</title>
        <authorList>
            <person name="Anantharaman K."/>
            <person name="Brown C.T."/>
            <person name="Hug L.A."/>
            <person name="Sharon I."/>
            <person name="Castelle C.J."/>
            <person name="Probst A.J."/>
            <person name="Thomas B.C."/>
            <person name="Singh A."/>
            <person name="Wilkins M.J."/>
            <person name="Karaoz U."/>
            <person name="Brodie E.L."/>
            <person name="Williams K.H."/>
            <person name="Hubbard S.S."/>
            <person name="Banfield J.F."/>
        </authorList>
    </citation>
    <scope>NUCLEOTIDE SEQUENCE [LARGE SCALE GENOMIC DNA]</scope>
</reference>
<dbReference type="Proteomes" id="UP000177693">
    <property type="component" value="Unassembled WGS sequence"/>
</dbReference>
<keyword evidence="2" id="KW-0812">Transmembrane</keyword>
<feature type="region of interest" description="Disordered" evidence="1">
    <location>
        <begin position="32"/>
        <end position="62"/>
    </location>
</feature>
<comment type="caution">
    <text evidence="3">The sequence shown here is derived from an EMBL/GenBank/DDBJ whole genome shotgun (WGS) entry which is preliminary data.</text>
</comment>
<gene>
    <name evidence="3" type="ORF">A3I23_00490</name>
</gene>
<evidence type="ECO:0000256" key="2">
    <source>
        <dbReference type="SAM" id="Phobius"/>
    </source>
</evidence>
<organism evidence="3 4">
    <name type="scientific">Candidatus Nomurabacteria bacterium RIFCSPLOWO2_02_FULL_40_67</name>
    <dbReference type="NCBI Taxonomy" id="1801787"/>
    <lineage>
        <taxon>Bacteria</taxon>
        <taxon>Candidatus Nomuraibacteriota</taxon>
    </lineage>
</organism>
<protein>
    <submittedName>
        <fullName evidence="3">Uncharacterized protein</fullName>
    </submittedName>
</protein>